<dbReference type="EMBL" id="JACGCI010000049">
    <property type="protein sequence ID" value="KAF6751461.1"/>
    <property type="molecule type" value="Genomic_DNA"/>
</dbReference>
<accession>A0A8H6M425</accession>
<comment type="caution">
    <text evidence="3">The sequence shown here is derived from an EMBL/GenBank/DDBJ whole genome shotgun (WGS) entry which is preliminary data.</text>
</comment>
<gene>
    <name evidence="2" type="ORF">DFP72DRAFT_907068</name>
    <name evidence="3" type="ORF">DFP72DRAFT_907099</name>
</gene>
<keyword evidence="4" id="KW-1185">Reference proteome</keyword>
<dbReference type="AlphaFoldDB" id="A0A8H6M425"/>
<feature type="transmembrane region" description="Helical" evidence="1">
    <location>
        <begin position="6"/>
        <end position="30"/>
    </location>
</feature>
<sequence length="91" mass="10488">MPHIVHLATLALALILLHFLHLFPAVLFIFQNVSHRPSRPRCPGCVVLPIPLLQLVVAHTLVQIDIPRILRLEPRHLCYMRLVLLHLRDFA</sequence>
<organism evidence="3 4">
    <name type="scientific">Ephemerocybe angulata</name>
    <dbReference type="NCBI Taxonomy" id="980116"/>
    <lineage>
        <taxon>Eukaryota</taxon>
        <taxon>Fungi</taxon>
        <taxon>Dikarya</taxon>
        <taxon>Basidiomycota</taxon>
        <taxon>Agaricomycotina</taxon>
        <taxon>Agaricomycetes</taxon>
        <taxon>Agaricomycetidae</taxon>
        <taxon>Agaricales</taxon>
        <taxon>Agaricineae</taxon>
        <taxon>Psathyrellaceae</taxon>
        <taxon>Ephemerocybe</taxon>
    </lineage>
</organism>
<evidence type="ECO:0000313" key="3">
    <source>
        <dbReference type="EMBL" id="KAF6751461.1"/>
    </source>
</evidence>
<keyword evidence="1" id="KW-0472">Membrane</keyword>
<evidence type="ECO:0000256" key="1">
    <source>
        <dbReference type="SAM" id="Phobius"/>
    </source>
</evidence>
<reference evidence="3 4" key="1">
    <citation type="submission" date="2020-07" db="EMBL/GenBank/DDBJ databases">
        <title>Comparative genomics of pyrophilous fungi reveals a link between fire events and developmental genes.</title>
        <authorList>
            <consortium name="DOE Joint Genome Institute"/>
            <person name="Steindorff A.S."/>
            <person name="Carver A."/>
            <person name="Calhoun S."/>
            <person name="Stillman K."/>
            <person name="Liu H."/>
            <person name="Lipzen A."/>
            <person name="Pangilinan J."/>
            <person name="Labutti K."/>
            <person name="Bruns T.D."/>
            <person name="Grigoriev I.V."/>
        </authorList>
    </citation>
    <scope>NUCLEOTIDE SEQUENCE [LARGE SCALE GENOMIC DNA]</scope>
    <source>
        <strain evidence="3 4">CBS 144469</strain>
    </source>
</reference>
<evidence type="ECO:0000313" key="4">
    <source>
        <dbReference type="Proteomes" id="UP000521943"/>
    </source>
</evidence>
<evidence type="ECO:0000313" key="2">
    <source>
        <dbReference type="EMBL" id="KAF6751454.1"/>
    </source>
</evidence>
<protein>
    <submittedName>
        <fullName evidence="3">Uncharacterized protein</fullName>
    </submittedName>
</protein>
<dbReference type="EMBL" id="JACGCI010000049">
    <property type="protein sequence ID" value="KAF6751454.1"/>
    <property type="molecule type" value="Genomic_DNA"/>
</dbReference>
<proteinExistence type="predicted"/>
<dbReference type="Proteomes" id="UP000521943">
    <property type="component" value="Unassembled WGS sequence"/>
</dbReference>
<keyword evidence="1" id="KW-1133">Transmembrane helix</keyword>
<keyword evidence="1" id="KW-0812">Transmembrane</keyword>
<name>A0A8H6M425_9AGAR</name>